<keyword evidence="1" id="KW-0472">Membrane</keyword>
<dbReference type="PATRIC" id="fig|1335616.4.peg.1520"/>
<keyword evidence="3" id="KW-1185">Reference proteome</keyword>
<dbReference type="PANTHER" id="PTHR40044:SF1">
    <property type="entry name" value="INTEGRAL MEMBRANE PROTEIN"/>
    <property type="match status" value="1"/>
</dbReference>
<gene>
    <name evidence="2" type="primary">queT</name>
    <name evidence="2" type="ORF">WDC_1516</name>
</gene>
<evidence type="ECO:0000256" key="1">
    <source>
        <dbReference type="SAM" id="Phobius"/>
    </source>
</evidence>
<keyword evidence="1" id="KW-1133">Transmembrane helix</keyword>
<sequence>MNSKTSFFGIQSIADLAKVAVVAALYVVVTIVLAPFSFGAYQLRLSETFNHLAIFNKRYVLAVTLGVAIANITSPLGVIDIVWGSFQTLVMLLLVRFFTKHVSNLIVKMVIAILITTFMMWMIALELAWVGNAAFWPTFWAGWLSTGLGELLSMTVGAVLVYFLNRAVDLRK</sequence>
<accession>A0A0D1A4S4</accession>
<protein>
    <submittedName>
        <fullName evidence="2">Substrate-specific component QueT of predicted queuosine-regulated ECF transporter</fullName>
    </submittedName>
</protein>
<proteinExistence type="predicted"/>
<dbReference type="PANTHER" id="PTHR40044">
    <property type="entry name" value="INTEGRAL MEMBRANE PROTEIN-RELATED"/>
    <property type="match status" value="1"/>
</dbReference>
<name>A0A0D1A4S4_9LACO</name>
<comment type="caution">
    <text evidence="2">The sequence shown here is derived from an EMBL/GenBank/DDBJ whole genome shotgun (WGS) entry which is preliminary data.</text>
</comment>
<dbReference type="RefSeq" id="WP_044011221.1">
    <property type="nucleotide sequence ID" value="NZ_AWTT01000041.1"/>
</dbReference>
<organism evidence="2 3">
    <name type="scientific">Paucilactobacillus wasatchensis</name>
    <dbReference type="NCBI Taxonomy" id="1335616"/>
    <lineage>
        <taxon>Bacteria</taxon>
        <taxon>Bacillati</taxon>
        <taxon>Bacillota</taxon>
        <taxon>Bacilli</taxon>
        <taxon>Lactobacillales</taxon>
        <taxon>Lactobacillaceae</taxon>
        <taxon>Paucilactobacillus</taxon>
    </lineage>
</organism>
<dbReference type="STRING" id="1335616.WDC_1516"/>
<feature type="transmembrane region" description="Helical" evidence="1">
    <location>
        <begin position="140"/>
        <end position="164"/>
    </location>
</feature>
<keyword evidence="1" id="KW-0812">Transmembrane</keyword>
<reference evidence="2 3" key="1">
    <citation type="submission" date="2013-08" db="EMBL/GenBank/DDBJ databases">
        <title>Lactobacillus wasatchii sp. WDC04, a late gas producing bacteria isolated from aged chedder cheese.</title>
        <authorList>
            <person name="Oberg C.J."/>
            <person name="Culumber M."/>
            <person name="McMahon D.J."/>
            <person name="Broadbent J.R."/>
            <person name="Oberg T.S."/>
            <person name="Ortaki F."/>
        </authorList>
    </citation>
    <scope>NUCLEOTIDE SEQUENCE [LARGE SCALE GENOMIC DNA]</scope>
    <source>
        <strain evidence="2 3">WDC04</strain>
    </source>
</reference>
<dbReference type="PIRSF" id="PIRSF031501">
    <property type="entry name" value="QueT"/>
    <property type="match status" value="1"/>
</dbReference>
<feature type="transmembrane region" description="Helical" evidence="1">
    <location>
        <begin position="59"/>
        <end position="75"/>
    </location>
</feature>
<dbReference type="EMBL" id="AWTT01000041">
    <property type="protein sequence ID" value="KIS02900.1"/>
    <property type="molecule type" value="Genomic_DNA"/>
</dbReference>
<dbReference type="OrthoDB" id="1706970at2"/>
<dbReference type="InterPro" id="IPR010387">
    <property type="entry name" value="QueT"/>
</dbReference>
<feature type="transmembrane region" description="Helical" evidence="1">
    <location>
        <begin position="105"/>
        <end position="128"/>
    </location>
</feature>
<dbReference type="Pfam" id="PF06177">
    <property type="entry name" value="QueT"/>
    <property type="match status" value="1"/>
</dbReference>
<evidence type="ECO:0000313" key="3">
    <source>
        <dbReference type="Proteomes" id="UP000032279"/>
    </source>
</evidence>
<evidence type="ECO:0000313" key="2">
    <source>
        <dbReference type="EMBL" id="KIS02900.1"/>
    </source>
</evidence>
<dbReference type="AlphaFoldDB" id="A0A0D1A4S4"/>
<dbReference type="Proteomes" id="UP000032279">
    <property type="component" value="Unassembled WGS sequence"/>
</dbReference>
<feature type="transmembrane region" description="Helical" evidence="1">
    <location>
        <begin position="20"/>
        <end position="38"/>
    </location>
</feature>